<proteinExistence type="predicted"/>
<reference evidence="2" key="2">
    <citation type="submission" date="2020-09" db="EMBL/GenBank/DDBJ databases">
        <authorList>
            <person name="Sun Q."/>
            <person name="Ohkuma M."/>
        </authorList>
    </citation>
    <scope>NUCLEOTIDE SEQUENCE</scope>
    <source>
        <strain evidence="2">JCM 3313</strain>
    </source>
</reference>
<evidence type="ECO:0000313" key="3">
    <source>
        <dbReference type="Proteomes" id="UP000639606"/>
    </source>
</evidence>
<gene>
    <name evidence="2" type="ORF">GCM10010185_48870</name>
</gene>
<comment type="caution">
    <text evidence="2">The sequence shown here is derived from an EMBL/GenBank/DDBJ whole genome shotgun (WGS) entry which is preliminary data.</text>
</comment>
<evidence type="ECO:0000259" key="1">
    <source>
        <dbReference type="Pfam" id="PF04149"/>
    </source>
</evidence>
<dbReference type="RefSeq" id="WP_189225634.1">
    <property type="nucleotide sequence ID" value="NZ_BMRG01000011.1"/>
</dbReference>
<accession>A0A918ATL0</accession>
<dbReference type="Pfam" id="PF04149">
    <property type="entry name" value="DUF397"/>
    <property type="match status" value="1"/>
</dbReference>
<keyword evidence="3" id="KW-1185">Reference proteome</keyword>
<dbReference type="EMBL" id="BMRG01000011">
    <property type="protein sequence ID" value="GGP70089.1"/>
    <property type="molecule type" value="Genomic_DNA"/>
</dbReference>
<evidence type="ECO:0000313" key="2">
    <source>
        <dbReference type="EMBL" id="GGP70089.1"/>
    </source>
</evidence>
<sequence>MAKSELIFGIWHTSSYSGANSNCVEVAWNKSSHSGGNSNCVEVAHGAAMVGVRDSKKPGAGVVTVSRGAWAAFLAALR</sequence>
<protein>
    <submittedName>
        <fullName evidence="2">Toxin</fullName>
    </submittedName>
</protein>
<name>A0A918ATL0_9PSEU</name>
<organism evidence="2 3">
    <name type="scientific">Saccharothrix coeruleofusca</name>
    <dbReference type="NCBI Taxonomy" id="33919"/>
    <lineage>
        <taxon>Bacteria</taxon>
        <taxon>Bacillati</taxon>
        <taxon>Actinomycetota</taxon>
        <taxon>Actinomycetes</taxon>
        <taxon>Pseudonocardiales</taxon>
        <taxon>Pseudonocardiaceae</taxon>
        <taxon>Saccharothrix</taxon>
    </lineage>
</organism>
<dbReference type="Proteomes" id="UP000639606">
    <property type="component" value="Unassembled WGS sequence"/>
</dbReference>
<feature type="domain" description="DUF397" evidence="1">
    <location>
        <begin position="27"/>
        <end position="78"/>
    </location>
</feature>
<reference evidence="2" key="1">
    <citation type="journal article" date="2014" name="Int. J. Syst. Evol. Microbiol.">
        <title>Complete genome sequence of Corynebacterium casei LMG S-19264T (=DSM 44701T), isolated from a smear-ripened cheese.</title>
        <authorList>
            <consortium name="US DOE Joint Genome Institute (JGI-PGF)"/>
            <person name="Walter F."/>
            <person name="Albersmeier A."/>
            <person name="Kalinowski J."/>
            <person name="Ruckert C."/>
        </authorList>
    </citation>
    <scope>NUCLEOTIDE SEQUENCE</scope>
    <source>
        <strain evidence="2">JCM 3313</strain>
    </source>
</reference>
<dbReference type="InterPro" id="IPR007278">
    <property type="entry name" value="DUF397"/>
</dbReference>
<dbReference type="AlphaFoldDB" id="A0A918ATL0"/>